<organism evidence="8 9">
    <name type="scientific">Brochothrix thermosphacta</name>
    <name type="common">Microbacterium thermosphactum</name>
    <dbReference type="NCBI Taxonomy" id="2756"/>
    <lineage>
        <taxon>Bacteria</taxon>
        <taxon>Bacillati</taxon>
        <taxon>Bacillota</taxon>
        <taxon>Bacilli</taxon>
        <taxon>Bacillales</taxon>
        <taxon>Listeriaceae</taxon>
        <taxon>Brochothrix</taxon>
    </lineage>
</organism>
<gene>
    <name evidence="8" type="ORF">CNY62_02685</name>
</gene>
<accession>A0A1D2LUF9</accession>
<dbReference type="OrthoDB" id="9801912at2"/>
<dbReference type="STRING" id="2756.BFR44_01200"/>
<dbReference type="Proteomes" id="UP000243591">
    <property type="component" value="Chromosome"/>
</dbReference>
<evidence type="ECO:0000259" key="7">
    <source>
        <dbReference type="Pfam" id="PF00496"/>
    </source>
</evidence>
<dbReference type="PANTHER" id="PTHR30290">
    <property type="entry name" value="PERIPLASMIC BINDING COMPONENT OF ABC TRANSPORTER"/>
    <property type="match status" value="1"/>
</dbReference>
<keyword evidence="5" id="KW-0653">Protein transport</keyword>
<dbReference type="Gene3D" id="3.40.190.10">
    <property type="entry name" value="Periplasmic binding protein-like II"/>
    <property type="match status" value="1"/>
</dbReference>
<evidence type="ECO:0000256" key="1">
    <source>
        <dbReference type="ARBA" id="ARBA00004196"/>
    </source>
</evidence>
<evidence type="ECO:0000256" key="2">
    <source>
        <dbReference type="ARBA" id="ARBA00005695"/>
    </source>
</evidence>
<dbReference type="PROSITE" id="PS51257">
    <property type="entry name" value="PROKAR_LIPOPROTEIN"/>
    <property type="match status" value="1"/>
</dbReference>
<keyword evidence="3" id="KW-0813">Transport</keyword>
<dbReference type="RefSeq" id="WP_069126009.1">
    <property type="nucleotide sequence ID" value="NZ_CBCPJR010000004.1"/>
</dbReference>
<evidence type="ECO:0000256" key="3">
    <source>
        <dbReference type="ARBA" id="ARBA00022448"/>
    </source>
</evidence>
<dbReference type="InterPro" id="IPR000914">
    <property type="entry name" value="SBP_5_dom"/>
</dbReference>
<dbReference type="InterPro" id="IPR039424">
    <property type="entry name" value="SBP_5"/>
</dbReference>
<reference evidence="8 9" key="1">
    <citation type="submission" date="2017-09" db="EMBL/GenBank/DDBJ databases">
        <title>Complete Genome Sequences of Two Strains of the Meat Spoilage Bacterium Brochothrix thermosphacta Isolated from Ground Chicken.</title>
        <authorList>
            <person name="Paoli G.C."/>
            <person name="Wijey C."/>
            <person name="Chen C.-Y."/>
            <person name="Nguyen L."/>
            <person name="Yan X."/>
            <person name="Irwin P.L."/>
        </authorList>
    </citation>
    <scope>NUCLEOTIDE SEQUENCE [LARGE SCALE GENOMIC DNA]</scope>
    <source>
        <strain evidence="8 9">BI</strain>
    </source>
</reference>
<dbReference type="FunFam" id="3.90.76.10:FF:000001">
    <property type="entry name" value="Oligopeptide ABC transporter substrate-binding protein"/>
    <property type="match status" value="1"/>
</dbReference>
<evidence type="ECO:0000313" key="8">
    <source>
        <dbReference type="EMBL" id="ATF25386.1"/>
    </source>
</evidence>
<dbReference type="GO" id="GO:1904680">
    <property type="term" value="F:peptide transmembrane transporter activity"/>
    <property type="evidence" value="ECO:0007669"/>
    <property type="project" value="TreeGrafter"/>
</dbReference>
<comment type="similarity">
    <text evidence="2">Belongs to the bacterial solute-binding protein 5 family.</text>
</comment>
<dbReference type="Gene3D" id="3.10.105.10">
    <property type="entry name" value="Dipeptide-binding Protein, Domain 3"/>
    <property type="match status" value="1"/>
</dbReference>
<sequence length="549" mass="61412">MSKKSIFLIAIISILTLVLAACGSNNAAPEKKSNNTTNKSVHFVETEDLLTLNTTNEEDFASFTAQNQVLEGLYSLDKQDNVIPAVAKSLPKISADKKTYTIQLRDDAKWSDGSAVTAKDFVYAWQRAVSPKTAPSYSILFVNSIKNAKEVNEGKLKSSELGVKAVNDHELQIELIKPISYFPSLLSFQTFFPIKQSYLEKQGDKYGTSSATTLYNGPFTLKGWSASGDGWTYVKNKNYWDAKNVKVDDIKVSVVKNTGTAVNLYQSGDVDRVVLDGEFAKQYRGSKDFQNEKDALVAYLRLNETKESPLKNKDLRKAVSLAINKETLVNKILDDGSFVADGFIPKNFINNPETNADFRTDAGTLQKQDLKEAQTAWKVAQKSLGKDKINLVYLTSDSDTDKKIAEYITDQLQKDLPGLTVEIKALPSKNKQQAYFEGDYDISDGAWMPDYKDATTYLNIFESKSSQNYIGFKNTTYDQLLNDADNKNAGNDEARWKNLVAAENILVNKEYAITPLYQKQTALLQKDRVANVVKHNFGSPYSYKYITVK</sequence>
<dbReference type="PIRSF" id="PIRSF002741">
    <property type="entry name" value="MppA"/>
    <property type="match status" value="1"/>
</dbReference>
<dbReference type="AlphaFoldDB" id="A0A1D2LUF9"/>
<keyword evidence="4 6" id="KW-0732">Signal</keyword>
<evidence type="ECO:0000256" key="4">
    <source>
        <dbReference type="ARBA" id="ARBA00022729"/>
    </source>
</evidence>
<proteinExistence type="inferred from homology"/>
<protein>
    <submittedName>
        <fullName evidence="8">Peptide ABC transporter substrate-binding protein</fullName>
    </submittedName>
</protein>
<dbReference type="GO" id="GO:0043190">
    <property type="term" value="C:ATP-binding cassette (ABC) transporter complex"/>
    <property type="evidence" value="ECO:0007669"/>
    <property type="project" value="InterPro"/>
</dbReference>
<dbReference type="GO" id="GO:0030288">
    <property type="term" value="C:outer membrane-bounded periplasmic space"/>
    <property type="evidence" value="ECO:0007669"/>
    <property type="project" value="UniProtKB-ARBA"/>
</dbReference>
<feature type="signal peptide" evidence="6">
    <location>
        <begin position="1"/>
        <end position="27"/>
    </location>
</feature>
<feature type="domain" description="Solute-binding protein family 5" evidence="7">
    <location>
        <begin position="82"/>
        <end position="467"/>
    </location>
</feature>
<dbReference type="Pfam" id="PF00496">
    <property type="entry name" value="SBP_bac_5"/>
    <property type="match status" value="1"/>
</dbReference>
<evidence type="ECO:0000313" key="9">
    <source>
        <dbReference type="Proteomes" id="UP000243591"/>
    </source>
</evidence>
<dbReference type="InterPro" id="IPR030678">
    <property type="entry name" value="Peptide/Ni-bd"/>
</dbReference>
<comment type="subcellular location">
    <subcellularLocation>
        <location evidence="1">Cell envelope</location>
    </subcellularLocation>
</comment>
<dbReference type="CDD" id="cd08504">
    <property type="entry name" value="PBP2_OppA"/>
    <property type="match status" value="1"/>
</dbReference>
<dbReference type="KEGG" id="bths:CNY62_02685"/>
<feature type="chain" id="PRO_5030026283" evidence="6">
    <location>
        <begin position="28"/>
        <end position="549"/>
    </location>
</feature>
<dbReference type="Gene3D" id="3.90.76.10">
    <property type="entry name" value="Dipeptide-binding Protein, Domain 1"/>
    <property type="match status" value="1"/>
</dbReference>
<dbReference type="FunFam" id="3.10.105.10:FF:000001">
    <property type="entry name" value="Oligopeptide ABC transporter, oligopeptide-binding protein"/>
    <property type="match status" value="1"/>
</dbReference>
<dbReference type="GeneID" id="66538064"/>
<dbReference type="SUPFAM" id="SSF53850">
    <property type="entry name" value="Periplasmic binding protein-like II"/>
    <property type="match status" value="1"/>
</dbReference>
<dbReference type="GO" id="GO:0015833">
    <property type="term" value="P:peptide transport"/>
    <property type="evidence" value="ECO:0007669"/>
    <property type="project" value="UniProtKB-KW"/>
</dbReference>
<keyword evidence="9" id="KW-1185">Reference proteome</keyword>
<keyword evidence="5" id="KW-0571">Peptide transport</keyword>
<evidence type="ECO:0000256" key="6">
    <source>
        <dbReference type="SAM" id="SignalP"/>
    </source>
</evidence>
<name>A0A1D2LUF9_BROTH</name>
<dbReference type="EMBL" id="CP023483">
    <property type="protein sequence ID" value="ATF25386.1"/>
    <property type="molecule type" value="Genomic_DNA"/>
</dbReference>
<evidence type="ECO:0000256" key="5">
    <source>
        <dbReference type="ARBA" id="ARBA00022856"/>
    </source>
</evidence>
<dbReference type="PANTHER" id="PTHR30290:SF10">
    <property type="entry name" value="PERIPLASMIC OLIGOPEPTIDE-BINDING PROTEIN-RELATED"/>
    <property type="match status" value="1"/>
</dbReference>